<organism evidence="2 3">
    <name type="scientific">Collibacillus ludicampi</name>
    <dbReference type="NCBI Taxonomy" id="2771369"/>
    <lineage>
        <taxon>Bacteria</taxon>
        <taxon>Bacillati</taxon>
        <taxon>Bacillota</taxon>
        <taxon>Bacilli</taxon>
        <taxon>Bacillales</taxon>
        <taxon>Alicyclobacillaceae</taxon>
        <taxon>Collibacillus</taxon>
    </lineage>
</organism>
<dbReference type="InterPro" id="IPR053046">
    <property type="entry name" value="ABC-5_transporter"/>
</dbReference>
<name>A0AAV4LG23_9BACL</name>
<dbReference type="Pfam" id="PF12730">
    <property type="entry name" value="ABC2_membrane_4"/>
    <property type="match status" value="1"/>
</dbReference>
<dbReference type="Proteomes" id="UP001057291">
    <property type="component" value="Unassembled WGS sequence"/>
</dbReference>
<dbReference type="PANTHER" id="PTHR39177">
    <property type="entry name" value="ABC TRANSPORTER PERMEASE YTRC-RELATED"/>
    <property type="match status" value="1"/>
</dbReference>
<evidence type="ECO:0000313" key="2">
    <source>
        <dbReference type="EMBL" id="GIM46780.1"/>
    </source>
</evidence>
<evidence type="ECO:0008006" key="4">
    <source>
        <dbReference type="Google" id="ProtNLM"/>
    </source>
</evidence>
<evidence type="ECO:0000313" key="3">
    <source>
        <dbReference type="Proteomes" id="UP001057291"/>
    </source>
</evidence>
<proteinExistence type="predicted"/>
<dbReference type="AlphaFoldDB" id="A0AAV4LG23"/>
<feature type="transmembrane region" description="Helical" evidence="1">
    <location>
        <begin position="309"/>
        <end position="327"/>
    </location>
</feature>
<feature type="transmembrane region" description="Helical" evidence="1">
    <location>
        <begin position="21"/>
        <end position="42"/>
    </location>
</feature>
<keyword evidence="1" id="KW-0812">Transmembrane</keyword>
<feature type="transmembrane region" description="Helical" evidence="1">
    <location>
        <begin position="115"/>
        <end position="140"/>
    </location>
</feature>
<comment type="caution">
    <text evidence="2">The sequence shown here is derived from an EMBL/GenBank/DDBJ whole genome shotgun (WGS) entry which is preliminary data.</text>
</comment>
<protein>
    <recommendedName>
        <fullName evidence="4">ABC transporter permease</fullName>
    </recommendedName>
</protein>
<feature type="transmembrane region" description="Helical" evidence="1">
    <location>
        <begin position="212"/>
        <end position="234"/>
    </location>
</feature>
<dbReference type="EMBL" id="BOQE01000001">
    <property type="protein sequence ID" value="GIM46780.1"/>
    <property type="molecule type" value="Genomic_DNA"/>
</dbReference>
<keyword evidence="3" id="KW-1185">Reference proteome</keyword>
<accession>A0AAV4LG23</accession>
<dbReference type="GO" id="GO:0005886">
    <property type="term" value="C:plasma membrane"/>
    <property type="evidence" value="ECO:0007669"/>
    <property type="project" value="UniProtKB-SubCell"/>
</dbReference>
<reference evidence="2" key="1">
    <citation type="journal article" date="2023" name="Int. J. Syst. Evol. Microbiol.">
        <title>Collibacillus ludicampi gen. nov., sp. nov., a new soil bacterium of the family Alicyclobacillaceae.</title>
        <authorList>
            <person name="Jojima T."/>
            <person name="Ioku Y."/>
            <person name="Fukuta Y."/>
            <person name="Shirasaka N."/>
            <person name="Matsumura Y."/>
            <person name="Mori M."/>
        </authorList>
    </citation>
    <scope>NUCLEOTIDE SEQUENCE</scope>
    <source>
        <strain evidence="2">TP075</strain>
    </source>
</reference>
<feature type="transmembrane region" description="Helical" evidence="1">
    <location>
        <begin position="277"/>
        <end position="297"/>
    </location>
</feature>
<evidence type="ECO:0000256" key="1">
    <source>
        <dbReference type="SAM" id="Phobius"/>
    </source>
</evidence>
<feature type="transmembrane region" description="Helical" evidence="1">
    <location>
        <begin position="246"/>
        <end position="265"/>
    </location>
</feature>
<feature type="transmembrane region" description="Helical" evidence="1">
    <location>
        <begin position="182"/>
        <end position="206"/>
    </location>
</feature>
<sequence>MSVSFLNKALLWKEWRQNRGYFWMLFLVMAWVPIGVTLFSIAMQPFTDLAWGGDPHKAWSRIISSLVQGHASPFWAFWSSFFLGATLLGQERTGNTIEFLVTAPVSRRAIVSAKFFMGTGMILLIMLLIGLFMIIMPLFLPAHYTFHDVIAWWLPTTCVQLAIFGVCFAVSTLSGKAISNYLLSMIVLCLPLWIGSGVASILRSIYLNSYKYASIVSIFEHWGTMMFLPSYLFIPGATEKTGFLHVLAFLLVTVVSYILSCWLFERNPLEKNGQTLIFGNFLRVAQIGSAIFIAFFLGEKQTLILQGGWDIFFLFALIGFFATYFIWKVIFLLMRRWGYDEISI</sequence>
<keyword evidence="1" id="KW-0472">Membrane</keyword>
<dbReference type="GO" id="GO:0140359">
    <property type="term" value="F:ABC-type transporter activity"/>
    <property type="evidence" value="ECO:0007669"/>
    <property type="project" value="InterPro"/>
</dbReference>
<keyword evidence="1" id="KW-1133">Transmembrane helix</keyword>
<feature type="transmembrane region" description="Helical" evidence="1">
    <location>
        <begin position="152"/>
        <end position="170"/>
    </location>
</feature>
<dbReference type="PANTHER" id="PTHR39177:SF1">
    <property type="entry name" value="ABC TRANSPORTER PERMEASE YTRC-RELATED"/>
    <property type="match status" value="1"/>
</dbReference>
<dbReference type="RefSeq" id="WP_282199834.1">
    <property type="nucleotide sequence ID" value="NZ_BOQE01000001.1"/>
</dbReference>
<gene>
    <name evidence="2" type="ORF">DNHGIG_23290</name>
</gene>